<dbReference type="Gene3D" id="3.40.50.1820">
    <property type="entry name" value="alpha/beta hydrolase"/>
    <property type="match status" value="1"/>
</dbReference>
<name>A0A1J4JQF9_9EUKA</name>
<reference evidence="5" key="1">
    <citation type="submission" date="2016-10" db="EMBL/GenBank/DDBJ databases">
        <authorList>
            <person name="Benchimol M."/>
            <person name="Almeida L.G."/>
            <person name="Vasconcelos A.T."/>
            <person name="Perreira-Neves A."/>
            <person name="Rosa I.A."/>
            <person name="Tasca T."/>
            <person name="Bogo M.R."/>
            <person name="de Souza W."/>
        </authorList>
    </citation>
    <scope>NUCLEOTIDE SEQUENCE [LARGE SCALE GENOMIC DNA]</scope>
    <source>
        <strain evidence="5">K</strain>
    </source>
</reference>
<evidence type="ECO:0000313" key="5">
    <source>
        <dbReference type="EMBL" id="OHT00986.1"/>
    </source>
</evidence>
<evidence type="ECO:0000259" key="4">
    <source>
        <dbReference type="Pfam" id="PF12697"/>
    </source>
</evidence>
<dbReference type="RefSeq" id="XP_068354122.1">
    <property type="nucleotide sequence ID" value="XM_068508342.1"/>
</dbReference>
<dbReference type="InterPro" id="IPR029058">
    <property type="entry name" value="AB_hydrolase_fold"/>
</dbReference>
<sequence length="297" mass="32742">MTEEGQVELNLSSSEFINYSCNAPTQQFTDTINEVIWEFRQGGPVENDEAVVIISDIYDSINSMYLVATRIMAAGYRVVTISIPGYQSVSSFMTGFDLFTASKLISKVHLVGFGFGAFLALNLASFPSLSAEIISLSLVSGFMSTTPFKKVAGFFSAFTGKSDLHGEVFPSSGKFPSNLKPAASFELKELESIPAGLVAARVRMRATAAPVKLPKHVTPERILIIQPCDWTFKMDDKDRPQKAIQGTKYVKIETGGHLSHLANPNEVTNIIKQHIEQLVSTQVQEEELDNEEEEEDF</sequence>
<organism evidence="5 6">
    <name type="scientific">Tritrichomonas foetus</name>
    <dbReference type="NCBI Taxonomy" id="1144522"/>
    <lineage>
        <taxon>Eukaryota</taxon>
        <taxon>Metamonada</taxon>
        <taxon>Parabasalia</taxon>
        <taxon>Tritrichomonadida</taxon>
        <taxon>Tritrichomonadidae</taxon>
        <taxon>Tritrichomonas</taxon>
    </lineage>
</organism>
<dbReference type="Proteomes" id="UP000179807">
    <property type="component" value="Unassembled WGS sequence"/>
</dbReference>
<dbReference type="VEuPathDB" id="TrichDB:TRFO_32150"/>
<dbReference type="Pfam" id="PF12697">
    <property type="entry name" value="Abhydrolase_6"/>
    <property type="match status" value="1"/>
</dbReference>
<dbReference type="PANTHER" id="PTHR15913">
    <property type="entry name" value="ACID CLUSTER PROTEIN 33"/>
    <property type="match status" value="1"/>
</dbReference>
<comment type="subcellular location">
    <subcellularLocation>
        <location evidence="1">Cytoplasm</location>
    </subcellularLocation>
</comment>
<dbReference type="GO" id="GO:0005737">
    <property type="term" value="C:cytoplasm"/>
    <property type="evidence" value="ECO:0007669"/>
    <property type="project" value="UniProtKB-SubCell"/>
</dbReference>
<dbReference type="EMBL" id="MLAK01000928">
    <property type="protein sequence ID" value="OHT00986.1"/>
    <property type="molecule type" value="Genomic_DNA"/>
</dbReference>
<evidence type="ECO:0000256" key="3">
    <source>
        <dbReference type="ARBA" id="ARBA00022490"/>
    </source>
</evidence>
<keyword evidence="6" id="KW-1185">Reference proteome</keyword>
<dbReference type="InterPro" id="IPR000073">
    <property type="entry name" value="AB_hydrolase_1"/>
</dbReference>
<dbReference type="AlphaFoldDB" id="A0A1J4JQF9"/>
<evidence type="ECO:0000256" key="2">
    <source>
        <dbReference type="ARBA" id="ARBA00020148"/>
    </source>
</evidence>
<dbReference type="GeneID" id="94843046"/>
<evidence type="ECO:0000256" key="1">
    <source>
        <dbReference type="ARBA" id="ARBA00004496"/>
    </source>
</evidence>
<dbReference type="PANTHER" id="PTHR15913:SF0">
    <property type="entry name" value="MASPARDIN"/>
    <property type="match status" value="1"/>
</dbReference>
<dbReference type="InterPro" id="IPR026151">
    <property type="entry name" value="Maspardin"/>
</dbReference>
<proteinExistence type="predicted"/>
<keyword evidence="3" id="KW-0963">Cytoplasm</keyword>
<accession>A0A1J4JQF9</accession>
<evidence type="ECO:0000313" key="6">
    <source>
        <dbReference type="Proteomes" id="UP000179807"/>
    </source>
</evidence>
<protein>
    <recommendedName>
        <fullName evidence="2">Maspardin</fullName>
    </recommendedName>
</protein>
<feature type="domain" description="AB hydrolase-1" evidence="4">
    <location>
        <begin position="73"/>
        <end position="267"/>
    </location>
</feature>
<dbReference type="OrthoDB" id="10264550at2759"/>
<dbReference type="SUPFAM" id="SSF53474">
    <property type="entry name" value="alpha/beta-Hydrolases"/>
    <property type="match status" value="1"/>
</dbReference>
<comment type="caution">
    <text evidence="5">The sequence shown here is derived from an EMBL/GenBank/DDBJ whole genome shotgun (WGS) entry which is preliminary data.</text>
</comment>
<gene>
    <name evidence="5" type="ORF">TRFO_32150</name>
</gene>